<organism evidence="2 3">
    <name type="scientific">Trichobilharzia regenti</name>
    <name type="common">Nasal bird schistosome</name>
    <dbReference type="NCBI Taxonomy" id="157069"/>
    <lineage>
        <taxon>Eukaryota</taxon>
        <taxon>Metazoa</taxon>
        <taxon>Spiralia</taxon>
        <taxon>Lophotrochozoa</taxon>
        <taxon>Platyhelminthes</taxon>
        <taxon>Trematoda</taxon>
        <taxon>Digenea</taxon>
        <taxon>Strigeidida</taxon>
        <taxon>Schistosomatoidea</taxon>
        <taxon>Schistosomatidae</taxon>
        <taxon>Trichobilharzia</taxon>
    </lineage>
</organism>
<feature type="compositionally biased region" description="Polar residues" evidence="1">
    <location>
        <begin position="12"/>
        <end position="22"/>
    </location>
</feature>
<feature type="region of interest" description="Disordered" evidence="1">
    <location>
        <begin position="1"/>
        <end position="22"/>
    </location>
</feature>
<keyword evidence="2" id="KW-1185">Reference proteome</keyword>
<dbReference type="AlphaFoldDB" id="A0AA85KC70"/>
<evidence type="ECO:0000256" key="1">
    <source>
        <dbReference type="SAM" id="MobiDB-lite"/>
    </source>
</evidence>
<evidence type="ECO:0000313" key="2">
    <source>
        <dbReference type="Proteomes" id="UP000050795"/>
    </source>
</evidence>
<proteinExistence type="predicted"/>
<reference evidence="2" key="1">
    <citation type="submission" date="2022-06" db="EMBL/GenBank/DDBJ databases">
        <authorList>
            <person name="Berger JAMES D."/>
            <person name="Berger JAMES D."/>
        </authorList>
    </citation>
    <scope>NUCLEOTIDE SEQUENCE [LARGE SCALE GENOMIC DNA]</scope>
</reference>
<reference evidence="3" key="2">
    <citation type="submission" date="2023-11" db="UniProtKB">
        <authorList>
            <consortium name="WormBaseParasite"/>
        </authorList>
    </citation>
    <scope>IDENTIFICATION</scope>
</reference>
<dbReference type="WBParaSite" id="TREG1_79320.1">
    <property type="protein sequence ID" value="TREG1_79320.1"/>
    <property type="gene ID" value="TREG1_79320"/>
</dbReference>
<feature type="compositionally biased region" description="Acidic residues" evidence="1">
    <location>
        <begin position="1"/>
        <end position="11"/>
    </location>
</feature>
<name>A0AA85KC70_TRIRE</name>
<evidence type="ECO:0000313" key="3">
    <source>
        <dbReference type="WBParaSite" id="TREG1_79320.1"/>
    </source>
</evidence>
<protein>
    <submittedName>
        <fullName evidence="3">Uncharacterized protein</fullName>
    </submittedName>
</protein>
<dbReference type="Proteomes" id="UP000050795">
    <property type="component" value="Unassembled WGS sequence"/>
</dbReference>
<sequence length="145" mass="15740">MDSESGQEESDTNSQPAKVTKSMNDLTNELGDILIDDLRLDGDFDCVSSHGMTHEFLLVLDKKFMPKFNEGDLQYPKRPWVQFSATASAYVYKSVGQCVSEPLRVWLSNAASAAILYGLLGELATPGTAGTDEGTRPSGEATTEN</sequence>
<accession>A0AA85KC70</accession>